<accession>A0AAV2ZU11</accession>
<organism evidence="2 3">
    <name type="scientific">Pyxicephalus adspersus</name>
    <name type="common">African bullfrog</name>
    <dbReference type="NCBI Taxonomy" id="30357"/>
    <lineage>
        <taxon>Eukaryota</taxon>
        <taxon>Metazoa</taxon>
        <taxon>Chordata</taxon>
        <taxon>Craniata</taxon>
        <taxon>Vertebrata</taxon>
        <taxon>Euteleostomi</taxon>
        <taxon>Amphibia</taxon>
        <taxon>Batrachia</taxon>
        <taxon>Anura</taxon>
        <taxon>Neobatrachia</taxon>
        <taxon>Ranoidea</taxon>
        <taxon>Pyxicephalidae</taxon>
        <taxon>Pyxicephalinae</taxon>
        <taxon>Pyxicephalus</taxon>
    </lineage>
</organism>
<keyword evidence="1" id="KW-1133">Transmembrane helix</keyword>
<evidence type="ECO:0000313" key="2">
    <source>
        <dbReference type="EMBL" id="DBA17418.1"/>
    </source>
</evidence>
<keyword evidence="3" id="KW-1185">Reference proteome</keyword>
<protein>
    <submittedName>
        <fullName evidence="2">Uncharacterized protein</fullName>
    </submittedName>
</protein>
<dbReference type="EMBL" id="DYDO01000010">
    <property type="protein sequence ID" value="DBA17418.1"/>
    <property type="molecule type" value="Genomic_DNA"/>
</dbReference>
<evidence type="ECO:0000256" key="1">
    <source>
        <dbReference type="SAM" id="Phobius"/>
    </source>
</evidence>
<feature type="transmembrane region" description="Helical" evidence="1">
    <location>
        <begin position="12"/>
        <end position="35"/>
    </location>
</feature>
<name>A0AAV2ZU11_PYXAD</name>
<gene>
    <name evidence="2" type="ORF">GDO54_002869</name>
</gene>
<evidence type="ECO:0000313" key="3">
    <source>
        <dbReference type="Proteomes" id="UP001181693"/>
    </source>
</evidence>
<keyword evidence="1" id="KW-0812">Transmembrane</keyword>
<sequence length="81" mass="8975">MPIQQEHTKAFIIPNSFEYAMLLSCGGMLLLLSYYCTANSFPITDIPANSESCTVQPLGTQEERQVYEQSSTSTCSIISMN</sequence>
<reference evidence="2" key="1">
    <citation type="thesis" date="2020" institute="ProQuest LLC" country="789 East Eisenhower Parkway, Ann Arbor, MI, USA">
        <title>Comparative Genomics and Chromosome Evolution.</title>
        <authorList>
            <person name="Mudd A.B."/>
        </authorList>
    </citation>
    <scope>NUCLEOTIDE SEQUENCE</scope>
    <source>
        <strain evidence="2">1538</strain>
        <tissue evidence="2">Blood</tissue>
    </source>
</reference>
<keyword evidence="1" id="KW-0472">Membrane</keyword>
<dbReference type="Proteomes" id="UP001181693">
    <property type="component" value="Unassembled WGS sequence"/>
</dbReference>
<dbReference type="AlphaFoldDB" id="A0AAV2ZU11"/>
<comment type="caution">
    <text evidence="2">The sequence shown here is derived from an EMBL/GenBank/DDBJ whole genome shotgun (WGS) entry which is preliminary data.</text>
</comment>
<proteinExistence type="predicted"/>